<organism evidence="1 2">
    <name type="scientific">Cerasibacillus terrae</name>
    <dbReference type="NCBI Taxonomy" id="2498845"/>
    <lineage>
        <taxon>Bacteria</taxon>
        <taxon>Bacillati</taxon>
        <taxon>Bacillota</taxon>
        <taxon>Bacilli</taxon>
        <taxon>Bacillales</taxon>
        <taxon>Bacillaceae</taxon>
        <taxon>Cerasibacillus</taxon>
    </lineage>
</organism>
<accession>A0A5C8NSJ1</accession>
<proteinExistence type="predicted"/>
<dbReference type="Pfam" id="PF13599">
    <property type="entry name" value="Pentapeptide_4"/>
    <property type="match status" value="1"/>
</dbReference>
<dbReference type="PANTHER" id="PTHR42999:SF1">
    <property type="entry name" value="PENTAPEPTIDE REPEAT-CONTAINING PROTEIN"/>
    <property type="match status" value="1"/>
</dbReference>
<evidence type="ECO:0000313" key="2">
    <source>
        <dbReference type="Proteomes" id="UP000321574"/>
    </source>
</evidence>
<evidence type="ECO:0000313" key="1">
    <source>
        <dbReference type="EMBL" id="TXL63940.1"/>
    </source>
</evidence>
<dbReference type="OrthoDB" id="9798656at2"/>
<dbReference type="AlphaFoldDB" id="A0A5C8NSJ1"/>
<keyword evidence="2" id="KW-1185">Reference proteome</keyword>
<dbReference type="EMBL" id="VDUW01000006">
    <property type="protein sequence ID" value="TXL63940.1"/>
    <property type="molecule type" value="Genomic_DNA"/>
</dbReference>
<protein>
    <submittedName>
        <fullName evidence="1">Pentapeptide repeat-containing protein</fullName>
    </submittedName>
</protein>
<gene>
    <name evidence="1" type="ORF">FHP05_09610</name>
</gene>
<dbReference type="Gene3D" id="2.160.20.80">
    <property type="entry name" value="E3 ubiquitin-protein ligase SopA"/>
    <property type="match status" value="1"/>
</dbReference>
<comment type="caution">
    <text evidence="1">The sequence shown here is derived from an EMBL/GenBank/DDBJ whole genome shotgun (WGS) entry which is preliminary data.</text>
</comment>
<reference evidence="1 2" key="1">
    <citation type="submission" date="2019-06" db="EMBL/GenBank/DDBJ databases">
        <title>Cerasibacillus sp. nov., isolated from maize field.</title>
        <authorList>
            <person name="Lin S.-Y."/>
            <person name="Tsai C.-F."/>
            <person name="Young C.-C."/>
        </authorList>
    </citation>
    <scope>NUCLEOTIDE SEQUENCE [LARGE SCALE GENOMIC DNA]</scope>
    <source>
        <strain evidence="1 2">CC-CFT480</strain>
    </source>
</reference>
<sequence length="257" mass="29722">MCFHQWLIFIVNIKMITRSKSMYSDNNHGRTAIGMVKFQKKGEKPLKKMKTIQLPRLPNELSKQTFQPSENPYYARCVFESDSIKNITMPSIYFQQVKFKQIHFENISFPNIDLMDVVFDHCDLSNIDFSGGRMHRVQFINCKMLGANFSETTLENVAIDTCQAGLSSYGFSRFKQIGFRDSFLENSDFYECQFKNVHFQECQLNGANFSNTPLNNIDLSTNRFERLTVTWNTLNGCTVSNEQAIGFSKLLGLKIKE</sequence>
<dbReference type="InterPro" id="IPR052949">
    <property type="entry name" value="PA_immunity-related"/>
</dbReference>
<dbReference type="PANTHER" id="PTHR42999">
    <property type="entry name" value="ANTIBIOTIC RESISTANCE PROTEIN MCBG"/>
    <property type="match status" value="1"/>
</dbReference>
<name>A0A5C8NSJ1_9BACI</name>
<dbReference type="SUPFAM" id="SSF141571">
    <property type="entry name" value="Pentapeptide repeat-like"/>
    <property type="match status" value="1"/>
</dbReference>
<dbReference type="InterPro" id="IPR001646">
    <property type="entry name" value="5peptide_repeat"/>
</dbReference>
<dbReference type="Proteomes" id="UP000321574">
    <property type="component" value="Unassembled WGS sequence"/>
</dbReference>